<feature type="non-terminal residue" evidence="2">
    <location>
        <position position="995"/>
    </location>
</feature>
<proteinExistence type="predicted"/>
<keyword evidence="3" id="KW-1185">Reference proteome</keyword>
<evidence type="ECO:0000313" key="3">
    <source>
        <dbReference type="Proteomes" id="UP001303889"/>
    </source>
</evidence>
<protein>
    <recommendedName>
        <fullName evidence="4">Separin</fullName>
    </recommendedName>
</protein>
<evidence type="ECO:0008006" key="4">
    <source>
        <dbReference type="Google" id="ProtNLM"/>
    </source>
</evidence>
<dbReference type="AlphaFoldDB" id="A0AAN6MCW2"/>
<feature type="region of interest" description="Disordered" evidence="1">
    <location>
        <begin position="110"/>
        <end position="129"/>
    </location>
</feature>
<evidence type="ECO:0000313" key="2">
    <source>
        <dbReference type="EMBL" id="KAK3898119.1"/>
    </source>
</evidence>
<gene>
    <name evidence="2" type="ORF">C8A05DRAFT_38300</name>
</gene>
<feature type="region of interest" description="Disordered" evidence="1">
    <location>
        <begin position="34"/>
        <end position="89"/>
    </location>
</feature>
<feature type="compositionally biased region" description="Polar residues" evidence="1">
    <location>
        <begin position="135"/>
        <end position="160"/>
    </location>
</feature>
<sequence length="995" mass="106489">MDTPLAQQAEAVRAAVTSVATCSPATSAMLKTLLLPRDDTTTTTDDEPSSRTAANTTTNPRSRANTLARAPSKRSKATATPTDNTGLPPREKAALATHVVNAALKALGEAAKPAPAPAPRPPTQDEELVKTATKNALRRTSSVPMTPLQPRSLNRQSTSPVAMRQHARSPSKSSSPTMASTNLLATVECARVALAALRQLPASGKVTLPDLQLESGMSALVGRLVVLNLPEQAIKELRILKKRLDGPAAAAEGKKAAKAAAAASEPKNASQVFTELLSFGAVKAAGPRLLLVATTQIQILRVLALTKKPSAVEAALPFLRHDQDSSPINLLLAAAKEDGADVAKVARQIETVAQCLLTLAPGVSSKDDAAAQESRLSISPASALELQALALEARLQWWALARHKGDAEKDVLVPLSRFLGAYIRRTSESPKSSYAVCADVFNRIDKQLQRHGHRAAKGSKRPFAGICQTLATLARDAGQVADATSWATRVRDTMDKDAESIAKTCSVAAQLLCLHLKQPAKYLTSDDLLKEVLVGIQGPLRGDTAELDELLANICAVRKAAMHYLLALASGGESVFHPPAPVKDQLESFILHCPRFCLRWLGKPPGAKGSTKDYLRYDQRRQLLTRYLQHVLDSAFVTIKTALEQSRLPWDLMDAVLSDCTSLLDYTGPTPPSGAGASSHVKISHFYYLQYNALRQTSTDPKDPAPLRALRRSVDAVKHRTPAEKDKAQLPLKLERLADLARSLGRADEAMSALQTIRTSLVDDGVLSSIAKALATQSPAVAWSANEKTTSLSRAILTISKMELVHLDWTVDLPSPERAAALEHRLRFTLLRDPPRETQPPLTLEHPLVDALLGIYTPPRHPVRRLRVLLSLLCSCLGDANRTPDILALANDAALLDGTSDLGEDAGLAGFVPHLRALHASLAAAAAGGYSDAAALEGAVRTWRGLVKQGGLEGVVDDVPALREHLASVGDFLRMKGREGLLASVMELEGEIARL</sequence>
<name>A0AAN6MCW2_9PEZI</name>
<accession>A0AAN6MCW2</accession>
<feature type="compositionally biased region" description="Polar residues" evidence="1">
    <location>
        <begin position="50"/>
        <end position="65"/>
    </location>
</feature>
<evidence type="ECO:0000256" key="1">
    <source>
        <dbReference type="SAM" id="MobiDB-lite"/>
    </source>
</evidence>
<comment type="caution">
    <text evidence="2">The sequence shown here is derived from an EMBL/GenBank/DDBJ whole genome shotgun (WGS) entry which is preliminary data.</text>
</comment>
<organism evidence="2 3">
    <name type="scientific">Staphylotrichum tortipilum</name>
    <dbReference type="NCBI Taxonomy" id="2831512"/>
    <lineage>
        <taxon>Eukaryota</taxon>
        <taxon>Fungi</taxon>
        <taxon>Dikarya</taxon>
        <taxon>Ascomycota</taxon>
        <taxon>Pezizomycotina</taxon>
        <taxon>Sordariomycetes</taxon>
        <taxon>Sordariomycetidae</taxon>
        <taxon>Sordariales</taxon>
        <taxon>Chaetomiaceae</taxon>
        <taxon>Staphylotrichum</taxon>
    </lineage>
</organism>
<reference evidence="2" key="1">
    <citation type="journal article" date="2023" name="Mol. Phylogenet. Evol.">
        <title>Genome-scale phylogeny and comparative genomics of the fungal order Sordariales.</title>
        <authorList>
            <person name="Hensen N."/>
            <person name="Bonometti L."/>
            <person name="Westerberg I."/>
            <person name="Brannstrom I.O."/>
            <person name="Guillou S."/>
            <person name="Cros-Aarteil S."/>
            <person name="Calhoun S."/>
            <person name="Haridas S."/>
            <person name="Kuo A."/>
            <person name="Mondo S."/>
            <person name="Pangilinan J."/>
            <person name="Riley R."/>
            <person name="LaButti K."/>
            <person name="Andreopoulos B."/>
            <person name="Lipzen A."/>
            <person name="Chen C."/>
            <person name="Yan M."/>
            <person name="Daum C."/>
            <person name="Ng V."/>
            <person name="Clum A."/>
            <person name="Steindorff A."/>
            <person name="Ohm R.A."/>
            <person name="Martin F."/>
            <person name="Silar P."/>
            <person name="Natvig D.O."/>
            <person name="Lalanne C."/>
            <person name="Gautier V."/>
            <person name="Ament-Velasquez S.L."/>
            <person name="Kruys A."/>
            <person name="Hutchinson M.I."/>
            <person name="Powell A.J."/>
            <person name="Barry K."/>
            <person name="Miller A.N."/>
            <person name="Grigoriev I.V."/>
            <person name="Debuchy R."/>
            <person name="Gladieux P."/>
            <person name="Hiltunen Thoren M."/>
            <person name="Johannesson H."/>
        </authorList>
    </citation>
    <scope>NUCLEOTIDE SEQUENCE</scope>
    <source>
        <strain evidence="2">CBS 103.79</strain>
    </source>
</reference>
<dbReference type="EMBL" id="MU855997">
    <property type="protein sequence ID" value="KAK3898119.1"/>
    <property type="molecule type" value="Genomic_DNA"/>
</dbReference>
<feature type="region of interest" description="Disordered" evidence="1">
    <location>
        <begin position="135"/>
        <end position="179"/>
    </location>
</feature>
<dbReference type="Proteomes" id="UP001303889">
    <property type="component" value="Unassembled WGS sequence"/>
</dbReference>
<reference evidence="2" key="2">
    <citation type="submission" date="2023-05" db="EMBL/GenBank/DDBJ databases">
        <authorList>
            <consortium name="Lawrence Berkeley National Laboratory"/>
            <person name="Steindorff A."/>
            <person name="Hensen N."/>
            <person name="Bonometti L."/>
            <person name="Westerberg I."/>
            <person name="Brannstrom I.O."/>
            <person name="Guillou S."/>
            <person name="Cros-Aarteil S."/>
            <person name="Calhoun S."/>
            <person name="Haridas S."/>
            <person name="Kuo A."/>
            <person name="Mondo S."/>
            <person name="Pangilinan J."/>
            <person name="Riley R."/>
            <person name="Labutti K."/>
            <person name="Andreopoulos B."/>
            <person name="Lipzen A."/>
            <person name="Chen C."/>
            <person name="Yanf M."/>
            <person name="Daum C."/>
            <person name="Ng V."/>
            <person name="Clum A."/>
            <person name="Ohm R."/>
            <person name="Martin F."/>
            <person name="Silar P."/>
            <person name="Natvig D."/>
            <person name="Lalanne C."/>
            <person name="Gautier V."/>
            <person name="Ament-Velasquez S.L."/>
            <person name="Kruys A."/>
            <person name="Hutchinson M.I."/>
            <person name="Powell A.J."/>
            <person name="Barry K."/>
            <person name="Miller A.N."/>
            <person name="Grigoriev I.V."/>
            <person name="Debuchy R."/>
            <person name="Gladieux P."/>
            <person name="Thoren M.H."/>
            <person name="Johannesson H."/>
        </authorList>
    </citation>
    <scope>NUCLEOTIDE SEQUENCE</scope>
    <source>
        <strain evidence="2">CBS 103.79</strain>
    </source>
</reference>